<accession>A0A0N0Y2L4</accession>
<reference evidence="2" key="1">
    <citation type="submission" date="2015-07" db="EMBL/GenBank/DDBJ databases">
        <authorList>
            <person name="Ju K.-S."/>
            <person name="Doroghazi J.R."/>
            <person name="Metcalf W.W."/>
        </authorList>
    </citation>
    <scope>NUCLEOTIDE SEQUENCE [LARGE SCALE GENOMIC DNA]</scope>
    <source>
        <strain evidence="2">NRRL ISP-5002</strain>
    </source>
</reference>
<gene>
    <name evidence="1" type="ORF">ADL29_03460</name>
</gene>
<dbReference type="Proteomes" id="UP000037982">
    <property type="component" value="Unassembled WGS sequence"/>
</dbReference>
<comment type="caution">
    <text evidence="1">The sequence shown here is derived from an EMBL/GenBank/DDBJ whole genome shotgun (WGS) entry which is preliminary data.</text>
</comment>
<dbReference type="AlphaFoldDB" id="A0A0N0Y2L4"/>
<evidence type="ECO:0000313" key="1">
    <source>
        <dbReference type="EMBL" id="KPC66607.1"/>
    </source>
</evidence>
<name>A0A0N0Y2L4_9ACTN</name>
<keyword evidence="2" id="KW-1185">Reference proteome</keyword>
<sequence length="265" mass="29236">MGRGVVPELLVIRREGPGRLRRHALHALAVLGAGDELTCHDRAALERLVRIRLLDDRPWDEHCPFAWIAVPAATCEGVFAALDLHDRIPATMAMGMSGVQHDRADLTGPDGEGLTAYRAFITPEFSGWRMVFGTPVWDCVSNGLLERVSEHCGQAHYYSRDSYDDAHAWAIAEGGRVLRSYGTYLEPQWTGEPLPWEEPQTDDPLWEPGMYEPNALCEWSANGVADRLTVDPEQIDEGTLMTSHGWLAVTVPGVGHEAFPGALSV</sequence>
<dbReference type="EMBL" id="LGKG01000002">
    <property type="protein sequence ID" value="KPC66607.1"/>
    <property type="molecule type" value="Genomic_DNA"/>
</dbReference>
<proteinExistence type="predicted"/>
<protein>
    <submittedName>
        <fullName evidence="1">Uncharacterized protein</fullName>
    </submittedName>
</protein>
<dbReference type="PATRIC" id="fig|66876.3.peg.733"/>
<organism evidence="1 2">
    <name type="scientific">Streptomyces chattanoogensis</name>
    <dbReference type="NCBI Taxonomy" id="66876"/>
    <lineage>
        <taxon>Bacteria</taxon>
        <taxon>Bacillati</taxon>
        <taxon>Actinomycetota</taxon>
        <taxon>Actinomycetes</taxon>
        <taxon>Kitasatosporales</taxon>
        <taxon>Streptomycetaceae</taxon>
        <taxon>Streptomyces</taxon>
    </lineage>
</organism>
<evidence type="ECO:0000313" key="2">
    <source>
        <dbReference type="Proteomes" id="UP000037982"/>
    </source>
</evidence>